<evidence type="ECO:0000313" key="2">
    <source>
        <dbReference type="EMBL" id="RKD76428.1"/>
    </source>
</evidence>
<sequence>MINLFPIAMTITYLVIIIIVGYSIYMMRRRKGLNDFKSALTPICFLLVPIMNLAVLWLEWPSIVSWVAFTVLLLLGAYFMKYLPKPEPESE</sequence>
<feature type="transmembrane region" description="Helical" evidence="1">
    <location>
        <begin position="39"/>
        <end position="57"/>
    </location>
</feature>
<proteinExistence type="predicted"/>
<evidence type="ECO:0000313" key="3">
    <source>
        <dbReference type="Proteomes" id="UP000285120"/>
    </source>
</evidence>
<dbReference type="EMBL" id="RAPK01000006">
    <property type="protein sequence ID" value="RKD76428.1"/>
    <property type="molecule type" value="Genomic_DNA"/>
</dbReference>
<keyword evidence="1" id="KW-1133">Transmembrane helix</keyword>
<organism evidence="2 3">
    <name type="scientific">Sinobaca qinghaiensis</name>
    <dbReference type="NCBI Taxonomy" id="342944"/>
    <lineage>
        <taxon>Bacteria</taxon>
        <taxon>Bacillati</taxon>
        <taxon>Bacillota</taxon>
        <taxon>Bacilli</taxon>
        <taxon>Bacillales</taxon>
        <taxon>Sporolactobacillaceae</taxon>
        <taxon>Sinobaca</taxon>
    </lineage>
</organism>
<gene>
    <name evidence="2" type="ORF">ATL39_0645</name>
</gene>
<evidence type="ECO:0000256" key="1">
    <source>
        <dbReference type="SAM" id="Phobius"/>
    </source>
</evidence>
<keyword evidence="1" id="KW-0472">Membrane</keyword>
<protein>
    <submittedName>
        <fullName evidence="2">Uncharacterized protein</fullName>
    </submittedName>
</protein>
<reference evidence="2 3" key="1">
    <citation type="submission" date="2018-09" db="EMBL/GenBank/DDBJ databases">
        <title>Genomic Encyclopedia of Archaeal and Bacterial Type Strains, Phase II (KMG-II): from individual species to whole genera.</title>
        <authorList>
            <person name="Goeker M."/>
        </authorList>
    </citation>
    <scope>NUCLEOTIDE SEQUENCE [LARGE SCALE GENOMIC DNA]</scope>
    <source>
        <strain evidence="2 3">DSM 17008</strain>
    </source>
</reference>
<dbReference type="RefSeq" id="WP_245960900.1">
    <property type="nucleotide sequence ID" value="NZ_RAPK01000006.1"/>
</dbReference>
<dbReference type="Proteomes" id="UP000285120">
    <property type="component" value="Unassembled WGS sequence"/>
</dbReference>
<name>A0A419V8X9_9BACL</name>
<accession>A0A419V8X9</accession>
<feature type="transmembrane region" description="Helical" evidence="1">
    <location>
        <begin position="6"/>
        <end position="27"/>
    </location>
</feature>
<keyword evidence="3" id="KW-1185">Reference proteome</keyword>
<comment type="caution">
    <text evidence="2">The sequence shown here is derived from an EMBL/GenBank/DDBJ whole genome shotgun (WGS) entry which is preliminary data.</text>
</comment>
<dbReference type="AlphaFoldDB" id="A0A419V8X9"/>
<feature type="transmembrane region" description="Helical" evidence="1">
    <location>
        <begin position="63"/>
        <end position="80"/>
    </location>
</feature>
<keyword evidence="1" id="KW-0812">Transmembrane</keyword>